<evidence type="ECO:0000256" key="2">
    <source>
        <dbReference type="ARBA" id="ARBA00022490"/>
    </source>
</evidence>
<evidence type="ECO:0000256" key="1">
    <source>
        <dbReference type="ARBA" id="ARBA00004496"/>
    </source>
</evidence>
<feature type="region of interest" description="Disordered" evidence="6">
    <location>
        <begin position="1367"/>
        <end position="1386"/>
    </location>
</feature>
<dbReference type="InterPro" id="IPR051437">
    <property type="entry name" value="TTLL_monoglycylase"/>
</dbReference>
<feature type="compositionally biased region" description="Basic residues" evidence="6">
    <location>
        <begin position="2421"/>
        <end position="2435"/>
    </location>
</feature>
<feature type="compositionally biased region" description="Polar residues" evidence="6">
    <location>
        <begin position="869"/>
        <end position="878"/>
    </location>
</feature>
<feature type="compositionally biased region" description="Basic and acidic residues" evidence="6">
    <location>
        <begin position="2517"/>
        <end position="2527"/>
    </location>
</feature>
<feature type="region of interest" description="Disordered" evidence="6">
    <location>
        <begin position="2843"/>
        <end position="2865"/>
    </location>
</feature>
<dbReference type="SUPFAM" id="SSF56059">
    <property type="entry name" value="Glutathione synthetase ATP-binding domain-like"/>
    <property type="match status" value="1"/>
</dbReference>
<feature type="region of interest" description="Disordered" evidence="6">
    <location>
        <begin position="1075"/>
        <end position="1112"/>
    </location>
</feature>
<feature type="region of interest" description="Disordered" evidence="6">
    <location>
        <begin position="956"/>
        <end position="980"/>
    </location>
</feature>
<feature type="compositionally biased region" description="Basic and acidic residues" evidence="6">
    <location>
        <begin position="1"/>
        <end position="13"/>
    </location>
</feature>
<feature type="region of interest" description="Disordered" evidence="6">
    <location>
        <begin position="1395"/>
        <end position="1430"/>
    </location>
</feature>
<organism evidence="7">
    <name type="scientific">Neospora caninum (strain Liverpool)</name>
    <dbReference type="NCBI Taxonomy" id="572307"/>
    <lineage>
        <taxon>Eukaryota</taxon>
        <taxon>Sar</taxon>
        <taxon>Alveolata</taxon>
        <taxon>Apicomplexa</taxon>
        <taxon>Conoidasida</taxon>
        <taxon>Coccidia</taxon>
        <taxon>Eucoccidiorida</taxon>
        <taxon>Eimeriorina</taxon>
        <taxon>Sarcocystidae</taxon>
        <taxon>Neospora</taxon>
    </lineage>
</organism>
<evidence type="ECO:0000256" key="5">
    <source>
        <dbReference type="ARBA" id="ARBA00022840"/>
    </source>
</evidence>
<accession>A0A0F7U9G3</accession>
<dbReference type="Gene3D" id="3.30.470.20">
    <property type="entry name" value="ATP-grasp fold, B domain"/>
    <property type="match status" value="1"/>
</dbReference>
<keyword evidence="5" id="KW-0067">ATP-binding</keyword>
<evidence type="ECO:0000256" key="6">
    <source>
        <dbReference type="SAM" id="MobiDB-lite"/>
    </source>
</evidence>
<feature type="region of interest" description="Disordered" evidence="6">
    <location>
        <begin position="2129"/>
        <end position="2149"/>
    </location>
</feature>
<dbReference type="PROSITE" id="PS51221">
    <property type="entry name" value="TTL"/>
    <property type="match status" value="1"/>
</dbReference>
<dbReference type="GO" id="GO:0005524">
    <property type="term" value="F:ATP binding"/>
    <property type="evidence" value="ECO:0007669"/>
    <property type="project" value="UniProtKB-KW"/>
</dbReference>
<evidence type="ECO:0000256" key="4">
    <source>
        <dbReference type="ARBA" id="ARBA00022741"/>
    </source>
</evidence>
<feature type="compositionally biased region" description="Basic and acidic residues" evidence="6">
    <location>
        <begin position="1304"/>
        <end position="1315"/>
    </location>
</feature>
<proteinExistence type="predicted"/>
<feature type="compositionally biased region" description="Low complexity" evidence="6">
    <location>
        <begin position="540"/>
        <end position="551"/>
    </location>
</feature>
<feature type="region of interest" description="Disordered" evidence="6">
    <location>
        <begin position="690"/>
        <end position="740"/>
    </location>
</feature>
<feature type="region of interest" description="Disordered" evidence="6">
    <location>
        <begin position="1"/>
        <end position="85"/>
    </location>
</feature>
<feature type="region of interest" description="Disordered" evidence="6">
    <location>
        <begin position="840"/>
        <end position="891"/>
    </location>
</feature>
<feature type="compositionally biased region" description="Low complexity" evidence="6">
    <location>
        <begin position="1701"/>
        <end position="1711"/>
    </location>
</feature>
<feature type="compositionally biased region" description="Basic and acidic residues" evidence="6">
    <location>
        <begin position="1907"/>
        <end position="1928"/>
    </location>
</feature>
<evidence type="ECO:0000313" key="7">
    <source>
        <dbReference type="EMBL" id="CEL65270.1"/>
    </source>
</evidence>
<reference evidence="7" key="1">
    <citation type="journal article" date="2015" name="PLoS ONE">
        <title>Comprehensive Evaluation of Toxoplasma gondii VEG and Neospora caninum LIV Genomes with Tachyzoite Stage Transcriptome and Proteome Defines Novel Transcript Features.</title>
        <authorList>
            <person name="Ramaprasad A."/>
            <person name="Mourier T."/>
            <person name="Naeem R."/>
            <person name="Malas T.B."/>
            <person name="Moussa E."/>
            <person name="Panigrahi A."/>
            <person name="Vermont S.J."/>
            <person name="Otto T.D."/>
            <person name="Wastling J."/>
            <person name="Pain A."/>
        </authorList>
    </citation>
    <scope>NUCLEOTIDE SEQUENCE</scope>
    <source>
        <strain evidence="7">Liverpool</strain>
    </source>
</reference>
<feature type="region of interest" description="Disordered" evidence="6">
    <location>
        <begin position="3184"/>
        <end position="3230"/>
    </location>
</feature>
<feature type="compositionally biased region" description="Basic and acidic residues" evidence="6">
    <location>
        <begin position="43"/>
        <end position="57"/>
    </location>
</feature>
<protein>
    <submittedName>
        <fullName evidence="7">Tubulin-tyrosine ligase family protein, putative</fullName>
    </submittedName>
</protein>
<feature type="compositionally biased region" description="Polar residues" evidence="6">
    <location>
        <begin position="1335"/>
        <end position="1346"/>
    </location>
</feature>
<dbReference type="InterPro" id="IPR004344">
    <property type="entry name" value="TTL/TTLL_fam"/>
</dbReference>
<feature type="compositionally biased region" description="Polar residues" evidence="6">
    <location>
        <begin position="2015"/>
        <end position="2025"/>
    </location>
</feature>
<dbReference type="PANTHER" id="PTHR45870:SF2">
    <property type="entry name" value="TUBULIN MONOGLYCYLASE TTLL3"/>
    <property type="match status" value="1"/>
</dbReference>
<feature type="compositionally biased region" description="Low complexity" evidence="6">
    <location>
        <begin position="2339"/>
        <end position="2349"/>
    </location>
</feature>
<feature type="compositionally biased region" description="Polar residues" evidence="6">
    <location>
        <begin position="590"/>
        <end position="603"/>
    </location>
</feature>
<feature type="compositionally biased region" description="Polar residues" evidence="6">
    <location>
        <begin position="68"/>
        <end position="80"/>
    </location>
</feature>
<feature type="region of interest" description="Disordered" evidence="6">
    <location>
        <begin position="1687"/>
        <end position="1734"/>
    </location>
</feature>
<feature type="region of interest" description="Disordered" evidence="6">
    <location>
        <begin position="1510"/>
        <end position="1554"/>
    </location>
</feature>
<feature type="compositionally biased region" description="Basic and acidic residues" evidence="6">
    <location>
        <begin position="1079"/>
        <end position="1088"/>
    </location>
</feature>
<feature type="region of interest" description="Disordered" evidence="6">
    <location>
        <begin position="1146"/>
        <end position="1208"/>
    </location>
</feature>
<feature type="compositionally biased region" description="Polar residues" evidence="6">
    <location>
        <begin position="1712"/>
        <end position="1723"/>
    </location>
</feature>
<keyword evidence="3 7" id="KW-0436">Ligase</keyword>
<feature type="compositionally biased region" description="Basic and acidic residues" evidence="6">
    <location>
        <begin position="1779"/>
        <end position="1788"/>
    </location>
</feature>
<feature type="compositionally biased region" description="Low complexity" evidence="6">
    <location>
        <begin position="2204"/>
        <end position="2244"/>
    </location>
</feature>
<feature type="region of interest" description="Disordered" evidence="6">
    <location>
        <begin position="2516"/>
        <end position="2545"/>
    </location>
</feature>
<feature type="compositionally biased region" description="Polar residues" evidence="6">
    <location>
        <begin position="188"/>
        <end position="197"/>
    </location>
</feature>
<dbReference type="PANTHER" id="PTHR45870">
    <property type="entry name" value="TUBULIN MONOGLYCYLASE TTLL3"/>
    <property type="match status" value="1"/>
</dbReference>
<evidence type="ECO:0000256" key="3">
    <source>
        <dbReference type="ARBA" id="ARBA00022598"/>
    </source>
</evidence>
<feature type="compositionally biased region" description="Basic and acidic residues" evidence="6">
    <location>
        <begin position="122"/>
        <end position="137"/>
    </location>
</feature>
<feature type="region of interest" description="Disordered" evidence="6">
    <location>
        <begin position="420"/>
        <end position="484"/>
    </location>
</feature>
<feature type="compositionally biased region" description="Basic and acidic residues" evidence="6">
    <location>
        <begin position="1961"/>
        <end position="1985"/>
    </location>
</feature>
<keyword evidence="4" id="KW-0547">Nucleotide-binding</keyword>
<feature type="region of interest" description="Disordered" evidence="6">
    <location>
        <begin position="300"/>
        <end position="323"/>
    </location>
</feature>
<dbReference type="GO" id="GO:0070736">
    <property type="term" value="F:protein-glycine ligase activity, initiating"/>
    <property type="evidence" value="ECO:0007669"/>
    <property type="project" value="TreeGrafter"/>
</dbReference>
<dbReference type="EMBL" id="LN714478">
    <property type="protein sequence ID" value="CEL65270.1"/>
    <property type="molecule type" value="Genomic_DNA"/>
</dbReference>
<feature type="region of interest" description="Disordered" evidence="6">
    <location>
        <begin position="1748"/>
        <end position="1858"/>
    </location>
</feature>
<feature type="compositionally biased region" description="Basic and acidic residues" evidence="6">
    <location>
        <begin position="1405"/>
        <end position="1420"/>
    </location>
</feature>
<dbReference type="Pfam" id="PF03133">
    <property type="entry name" value="TTL"/>
    <property type="match status" value="1"/>
</dbReference>
<feature type="region of interest" description="Disordered" evidence="6">
    <location>
        <begin position="112"/>
        <end position="197"/>
    </location>
</feature>
<sequence>MAVMERGPRESANRRQRSFNGSSPAVSSPASPPFPFVPPHSTDVYRRTRDRPAEEPHCGTGSDGARNRSGTVNVSGTRSRFASRVTDETPCVFETSSPFSLATAPKTSISVMTADFSPGVPGRRERQSRGSEERGGEGHFLVSSETSPFGACRKSPPLWGTQGIGSALSPHGLSTPLRGDPTHMGPKQSAQKDSSYSPLVHFAEPPTQDEDFSSFRKRSNRRVIHLNQVEFSKVVRGLAPATWIGESRPTTGSILAETACLGKPLPSPQISSSCSPICTRSGLNPRRTLSELEWGERTWPNGVKERGFPGTRETNPSHHAASDRRCLALRETGEVYSTLQGDCISTTGKPDLAWLPETRHTWGTPGKQRVCGSSGVCQAYDSVCSAGTTVARRQAPSSPRMLSKVRLQLKTRARRHLVSAATFAAGRDDQVGPEKRRDPGLTKRGRRDVSRDRSSQSRRESDPECPPSDPAKSKHVSGGDSENVSCTPLHSSWCHAVTPASFCLPGWSRNHCPGGGASEVQRNRGNKTAERRPCGTTPLASGSVGTSGTAGPFLLPSARKEMSRRRQLSLQSSSSPLEAKARPTGGNGTLRFNSTPCQSSTHDSQVKRTTGHRETSYSRSRHTGQAGPFSPLMDRASEAANESACRTTSEAERTFLSSVDDCLATRCTSCTAPQPPSAPELSFRPHKLVPHLSTETQPRDESRMLPKRGTSASRTTFGRRDGSSRIGAIHGCPPAGVNHRNDSLRRTVELASKNATRVKGGLGTVDSAVQFTCTSGYTEPRSPGKPPVAGVMPEPKRKERTGAEAASASHERHRWRLPRLAGVRLKSSLSADHLDVNRKDSELDDAGKRRPRGCPRALHSRVSRREEPNNFSSCSTLASERGSDEAPERQGVPCWSATMRGREQTQPSPVCSIGTESLHSADVRSRRWFAPVGNARGGETSTQKVEAAEPKDVQAVAGDGDQRPHHLPDSNGFKHESTDGTDECSNAALFKEIEQLQRLLGQHLNGDTPSMDSLQQHIHCLNARLHRFPQAKEQTHRVKPLTKEGSAVAGSAAEGGGCTGNLSVQCGLEANELAQDAEPAGRRRDMPKRNSVPMASSVASPDQADQETKPVVERFVRRTPVSGSVTPYVWSGDVLNALDCARGARHAEPSEHSAGDPASQRSRTARTWGRESPKSAAIRLERKVWRHPSSERNEPDVPSGGRGSIGAMLPSVALGQDTRQGGNPVGTLRDTCLNQETKCTPDVPGAMQTPETGIRSVPAASGQSRERVFPTTSRQSGQAGLEKTGPEKTGLEQPGSVCLSSRVHPSDLERERERNQSAPSSGTAGRVSVEDPLQAWQSSKTSTAAPSLSAERAREGKRLTSCAAEALSPASNAMSPPSPGSTSSAAYSVGTQVSADAIGNRRTGRSPEAEESRNSRREVPEAASAACVEEQRSRSEGFRWDLTPRGIQHESARAGLLDCSARVLQADRAADEVPGCLRPRASWIRFRSVRRFGRLKLRRRYRIRAVKNWREHDREEPRQSQDAATVATDPRFREPPRPDSGTGAFRGRPAGLPTTVTPQVEVIVAARTSPAREGETRATASAAAAVAAASLRNAGHAFEPQASARSTTVQAPACREKIRDQNAVKAAEEPPGLGGSEDASQAVERLPHWQNSPASAVPNCTFFEQQSKVARPPRTLHITEAAGFTDLATPAVGRAPDEGQADAGQQAGDGDSLSSGSQRNPSSDGPRKHVRHPNGLFRLRIRRWRTRPLGRHMPAATQRLLKRESVRRHPGVSEGDPAAENREVERTRNVRRRPPPASARRETQAVVVPGSRTAGRAAARAARRRRASSCRPPGDADVWRAISVPSAAKEDPQKSCPDLCAHAAASPLSEAKLSMRPSQQSRGWLAEGVRGLPRHMAERAGQRHAKEKPGKQETKDAEDKKKGGERDRQRRAKAQAPSSDGPGILRGAERSFHGSPLAGPRFEDVREERRERQSVRGGSVEKPDETGAGQRHVRSVTESPSLAPAEKAPRKNSRKAQLTQETGDVNSECPDTASLLSPFEELFGLPDLIPDEWYGDVSKRFEEVRDKTRVRTLSRSAAGDEAGFHPPSPFVEETCQAAVRGEPSPVQELQAMQVQREQLEQRRLEAVHALSSPQGSRRDPAGTHTSPCLSSPQMLDFDFDSADFGACHFPEDLLELIGSVEEYSPSALRGGPCLPPTCKTCRESSSSASSGRFPRSTEGSLSPFSTSSSSSFSASSQEESASSPNDLTPQSRVARRTPPSSSADSEKRRLRMSRKDLSSDSVSEKASLQGEETGDEKWDAEPTQLRLKVRRPSNDERPSSSTSETDDSDLAQSGDSPADSQGPGSLSSSSDDENGDQAPTASPGASIDNLGRMPGRATNSFSDARFHGTALHTEAHARGTFRTLQRNANRLCGVEVDRGKPSAHWRPAGRRRRSRSQPPLSGVPRRRNRAQHSRREACLKQRLLALESVCMSHDEYMNHFARKMRLTGAKNKVACVELTKAKRAFTPHCFLGGGRDSSWKGDGRDEDSGTETGTPSQPPWGGSEDAKAFRCPRHRSYVLTIEAAVSSCLQKRGWMMNRLVNTHFFDLKWKISDVDEDYRCLRREQLFNHFQNNRVMTTKAGLSRSFRLLAVEEQVRTEAFFPRCYDLSTLDDCMDFLVDYSRCEAVTVLMHYLRCCQAPKEEFEAVMLQPAPEPSVRQSSVLLLWMAHHIVSSWLHELEPDYFLDRHDPLGERRRLDPQRLEVFATHAWNVRSQPAAFRRAWHSLAKCADGRSAAGERGAAGSSVTQVLPRDSAWVAGKDAFDGPPSDCSATPSEAQILDVLRGVQKAWLLWRAERGDVDLENLRSSEKPETKDGSAARDAPQEPRWHHHNVWIMKPSSSSKASGVYCLNNPWDILKSGRGLSDRLVQRYIERPLLIFSGRKFDMRQWVLIRSFAPLKVYAFTDLYLRLCSEPYDLRDLHNRFRHISNWNLNRLNSEMQDGRGLGKQAGDPNEDVFPVAPRIFSDCTKPLADLREALERATGTPNFWDRRIKPQIRKLILQTARAARPAIVSRPNCFELYGFDILLDAEYRPWLVEVNLSPACAARAPWHKRMVSSMTRQLVQILVDEPHNSPVNADPCGAPSNKPTWELLFDESVPPSDAARTFPPIEPDFSGTFPEAETCTRAGNPFLQFYSQYSSSIWAPTRERSRQKASRANQSDPPHLPAGGPPYWTSLRTGLHGAAKGRRGPGVPVGGKADLWNKFMVTGERMERQQILELDMRVSVDEAVRRLARWWRKTAWRRRAARRRKVKVLEDIELDVCFGNC</sequence>
<comment type="subcellular location">
    <subcellularLocation>
        <location evidence="1">Cytoplasm</location>
    </subcellularLocation>
</comment>
<feature type="compositionally biased region" description="Basic residues" evidence="6">
    <location>
        <begin position="849"/>
        <end position="862"/>
    </location>
</feature>
<feature type="region of interest" description="Disordered" evidence="6">
    <location>
        <begin position="517"/>
        <end position="632"/>
    </location>
</feature>
<feature type="region of interest" description="Disordered" evidence="6">
    <location>
        <begin position="2412"/>
        <end position="2454"/>
    </location>
</feature>
<name>A0A0F7U9G3_NEOCL</name>
<feature type="region of interest" description="Disordered" evidence="6">
    <location>
        <begin position="776"/>
        <end position="812"/>
    </location>
</feature>
<feature type="compositionally biased region" description="Basic and acidic residues" evidence="6">
    <location>
        <begin position="1168"/>
        <end position="1195"/>
    </location>
</feature>
<keyword evidence="2" id="KW-0963">Cytoplasm</keyword>
<gene>
    <name evidence="7" type="ORF">BN1204_011260</name>
</gene>
<dbReference type="GO" id="GO:0005737">
    <property type="term" value="C:cytoplasm"/>
    <property type="evidence" value="ECO:0007669"/>
    <property type="project" value="UniProtKB-SubCell"/>
</dbReference>
<feature type="compositionally biased region" description="Basic and acidic residues" evidence="6">
    <location>
        <begin position="426"/>
        <end position="462"/>
    </location>
</feature>
<feature type="compositionally biased region" description="Basic and acidic residues" evidence="6">
    <location>
        <begin position="960"/>
        <end position="978"/>
    </location>
</feature>
<feature type="region of interest" description="Disordered" evidence="6">
    <location>
        <begin position="1870"/>
        <end position="2029"/>
    </location>
</feature>
<dbReference type="GO" id="GO:0015630">
    <property type="term" value="C:microtubule cytoskeleton"/>
    <property type="evidence" value="ECO:0007669"/>
    <property type="project" value="TreeGrafter"/>
</dbReference>
<feature type="region of interest" description="Disordered" evidence="6">
    <location>
        <begin position="1239"/>
        <end position="1359"/>
    </location>
</feature>
<feature type="compositionally biased region" description="Basic and acidic residues" evidence="6">
    <location>
        <begin position="1510"/>
        <end position="1519"/>
    </location>
</feature>
<feature type="region of interest" description="Disordered" evidence="6">
    <location>
        <begin position="2199"/>
        <end position="2381"/>
    </location>
</feature>